<evidence type="ECO:0000256" key="6">
    <source>
        <dbReference type="ARBA" id="ARBA00038076"/>
    </source>
</evidence>
<keyword evidence="11" id="KW-1185">Reference proteome</keyword>
<dbReference type="Proteomes" id="UP000231179">
    <property type="component" value="Chromosome"/>
</dbReference>
<dbReference type="InterPro" id="IPR003838">
    <property type="entry name" value="ABC3_permease_C"/>
</dbReference>
<dbReference type="InterPro" id="IPR050250">
    <property type="entry name" value="Macrolide_Exporter_MacB"/>
</dbReference>
<dbReference type="EMBL" id="CP024870">
    <property type="protein sequence ID" value="ATX70669.1"/>
    <property type="molecule type" value="Genomic_DNA"/>
</dbReference>
<evidence type="ECO:0000313" key="11">
    <source>
        <dbReference type="Proteomes" id="UP000231179"/>
    </source>
</evidence>
<keyword evidence="8" id="KW-0732">Signal</keyword>
<evidence type="ECO:0000256" key="3">
    <source>
        <dbReference type="ARBA" id="ARBA00022692"/>
    </source>
</evidence>
<feature type="domain" description="ABC3 transporter permease C-terminal" evidence="9">
    <location>
        <begin position="1152"/>
        <end position="1265"/>
    </location>
</feature>
<name>A0A2K8KJU4_9MOLU</name>
<dbReference type="GO" id="GO:0005886">
    <property type="term" value="C:plasma membrane"/>
    <property type="evidence" value="ECO:0007669"/>
    <property type="project" value="UniProtKB-SubCell"/>
</dbReference>
<comment type="similarity">
    <text evidence="6">Belongs to the ABC-4 integral membrane protein family.</text>
</comment>
<organism evidence="10 11">
    <name type="scientific">Spiroplasma clarkii</name>
    <dbReference type="NCBI Taxonomy" id="2139"/>
    <lineage>
        <taxon>Bacteria</taxon>
        <taxon>Bacillati</taxon>
        <taxon>Mycoplasmatota</taxon>
        <taxon>Mollicutes</taxon>
        <taxon>Entomoplasmatales</taxon>
        <taxon>Spiroplasmataceae</taxon>
        <taxon>Spiroplasma</taxon>
    </lineage>
</organism>
<dbReference type="PANTHER" id="PTHR30572">
    <property type="entry name" value="MEMBRANE COMPONENT OF TRANSPORTER-RELATED"/>
    <property type="match status" value="1"/>
</dbReference>
<dbReference type="Pfam" id="PF02687">
    <property type="entry name" value="FtsX"/>
    <property type="match status" value="2"/>
</dbReference>
<sequence length="1274" mass="144517">MIFTMIILGMLATPLQLSLHAASVKRQTNTWSQQNLTPFTLSDEFAKQVIYDGKEHRIDYGVVVEAISGGWFTETTKNIIDDYAKIEAEKTQAFQPEIKPEVLLEIKTIEIIKRFVSFARFNGPEREMRLGLNSQEPEDPDECTYRDVRDDDVVTIKVKDFFKQEVQKMFVKENLSNNVFWLIHRRILKLINEHEPDFHYNVFSKTQAIINQGSAVYNYVIESDKSVMTSTTDADLNNLIVRQGAQSLKAVTPGDGIEAGKPPVEIYINDLFLRAQNKKIGDVIIVSLPVSFGGNAVSVRFKIMGVAEKYSTLTPQNSSILQSVENFGQIFVNPTFFSYKNYYEKVLPSDFQFNHEASFNYQDAFVQNSKYNINDYFTPTTRNNNLALNNVGVSVYRGFSEHWRISELTNLTIMTWVFSIIGGILFVLAFFFITFVLKKEINSTRKQLGVFKSLGYTTKELTWVFSVKTFLTMFVAIFLGYLLSIPFQINAATKVYAGTVIFDYQVIYTNPVFLVVIGLVVPLLFAIMSYIIIFKYLNESALNLLSSGPKDKKRTWLIVLFYTAFPVALPFVFLNWILMKSFKSKNICFTYRMQDAFISKGKGKYLLVMLLVGFTSFLFTIQLRAMPILQGVINGAFNMYNPDVDHFYGFAEVSRLSYEGKVTTNLTTRYPNINYLDYSNYGSVENYIKNVGENHFKDYQKIHELVTKVAEIRDRLIASPILVAQPQLKEMLPIAMNVLTLFYSLDYIQDLDEVSALNFILGLMTPGQADVIIEEMKNNNNIYNLKNDEADPVRNSGLWLSDVGRYLCVSTASASYTDCGDVEKYQNYIIDGGIDFNGDSTSTPGGGSGGTGETIQNFINSVFTSWISEFMTRDFTTDQFIATNSVLYNKETDLLASNVGYFVEGNSDIDLESSTLSLFDSSGEYGSVRNGYNFSGISDQQITSLKTNSATNLPVIISARLARLLNKTTGDNFEITVGRRGLITQPVQIIAINENDNMTQSIYADYQSFMSKNADEQIQKDLHFTEIISQSKSFVGKLDLSKLENLARMFKNNVRATALTTSVGSNAENYLGPVLDIYLKNIKSLDYDLSSIPGLQEALNRIDAEVIKEPDQVLNYFINANPLNGNIMVLPIIKQAINMMMDQVQRSLFMYIAIDIVLMIILLVVIMNIVVNDSINIITLMRSIGYTDQKINWMVMGRYVVGSILVFIFSYIASMVLWEVVKYIVWNNFKMLIIIPTVPWIPFVSFFAIAAIMFCGWLAAMYQIKNRPLTYLMT</sequence>
<feature type="transmembrane region" description="Helical" evidence="7">
    <location>
        <begin position="1148"/>
        <end position="1171"/>
    </location>
</feature>
<evidence type="ECO:0000259" key="9">
    <source>
        <dbReference type="Pfam" id="PF02687"/>
    </source>
</evidence>
<accession>A0A2K8KJU4</accession>
<protein>
    <submittedName>
        <fullName evidence="10">ABC transporter permease</fullName>
    </submittedName>
</protein>
<comment type="subcellular location">
    <subcellularLocation>
        <location evidence="1">Cell membrane</location>
        <topology evidence="1">Multi-pass membrane protein</topology>
    </subcellularLocation>
</comment>
<feature type="transmembrane region" description="Helical" evidence="7">
    <location>
        <begin position="461"/>
        <end position="483"/>
    </location>
</feature>
<evidence type="ECO:0000256" key="5">
    <source>
        <dbReference type="ARBA" id="ARBA00023136"/>
    </source>
</evidence>
<dbReference type="GO" id="GO:0022857">
    <property type="term" value="F:transmembrane transporter activity"/>
    <property type="evidence" value="ECO:0007669"/>
    <property type="project" value="TreeGrafter"/>
</dbReference>
<proteinExistence type="inferred from homology"/>
<feature type="transmembrane region" description="Helical" evidence="7">
    <location>
        <begin position="605"/>
        <end position="623"/>
    </location>
</feature>
<feature type="domain" description="ABC3 transporter permease C-terminal" evidence="9">
    <location>
        <begin position="420"/>
        <end position="538"/>
    </location>
</feature>
<keyword evidence="3 7" id="KW-0812">Transmembrane</keyword>
<evidence type="ECO:0000256" key="1">
    <source>
        <dbReference type="ARBA" id="ARBA00004651"/>
    </source>
</evidence>
<dbReference type="PANTHER" id="PTHR30572:SF4">
    <property type="entry name" value="ABC TRANSPORTER PERMEASE YTRF"/>
    <property type="match status" value="1"/>
</dbReference>
<evidence type="ECO:0000256" key="2">
    <source>
        <dbReference type="ARBA" id="ARBA00022475"/>
    </source>
</evidence>
<feature type="transmembrane region" description="Helical" evidence="7">
    <location>
        <begin position="413"/>
        <end position="437"/>
    </location>
</feature>
<feature type="transmembrane region" description="Helical" evidence="7">
    <location>
        <begin position="1191"/>
        <end position="1218"/>
    </location>
</feature>
<feature type="transmembrane region" description="Helical" evidence="7">
    <location>
        <begin position="512"/>
        <end position="534"/>
    </location>
</feature>
<evidence type="ECO:0000313" key="10">
    <source>
        <dbReference type="EMBL" id="ATX70669.1"/>
    </source>
</evidence>
<feature type="signal peptide" evidence="8">
    <location>
        <begin position="1"/>
        <end position="21"/>
    </location>
</feature>
<keyword evidence="5 7" id="KW-0472">Membrane</keyword>
<keyword evidence="2" id="KW-1003">Cell membrane</keyword>
<reference evidence="10 11" key="1">
    <citation type="submission" date="2017-11" db="EMBL/GenBank/DDBJ databases">
        <title>Complete genome sequence of Spiroplasma clarkii CN-5 (DSM 19994).</title>
        <authorList>
            <person name="Tsai Y.-M."/>
            <person name="Chang A."/>
            <person name="Lo W.-S."/>
            <person name="Kuo C.-H."/>
        </authorList>
    </citation>
    <scope>NUCLEOTIDE SEQUENCE [LARGE SCALE GENOMIC DNA]</scope>
    <source>
        <strain evidence="10 11">CN-5</strain>
    </source>
</reference>
<gene>
    <name evidence="10" type="ORF">SCLAR_v1c03390</name>
</gene>
<evidence type="ECO:0000256" key="7">
    <source>
        <dbReference type="SAM" id="Phobius"/>
    </source>
</evidence>
<feature type="transmembrane region" description="Helical" evidence="7">
    <location>
        <begin position="1239"/>
        <end position="1264"/>
    </location>
</feature>
<feature type="chain" id="PRO_5014888067" evidence="8">
    <location>
        <begin position="22"/>
        <end position="1274"/>
    </location>
</feature>
<keyword evidence="4 7" id="KW-1133">Transmembrane helix</keyword>
<dbReference type="RefSeq" id="WP_211277558.1">
    <property type="nucleotide sequence ID" value="NZ_CP024870.1"/>
</dbReference>
<feature type="transmembrane region" description="Helical" evidence="7">
    <location>
        <begin position="555"/>
        <end position="577"/>
    </location>
</feature>
<dbReference type="AlphaFoldDB" id="A0A2K8KJU4"/>
<evidence type="ECO:0000256" key="4">
    <source>
        <dbReference type="ARBA" id="ARBA00022989"/>
    </source>
</evidence>
<evidence type="ECO:0000256" key="8">
    <source>
        <dbReference type="SAM" id="SignalP"/>
    </source>
</evidence>